<reference evidence="2 3" key="1">
    <citation type="journal article" date="2005" name="Genome Res.">
        <title>Complete genome sequence of the hyperthermophilic archaeon Thermococcus kodakaraensis KOD1 and comparison with Pyrococcus genomes.</title>
        <authorList>
            <person name="Fukui T."/>
            <person name="Atomi H."/>
            <person name="Kanai T."/>
            <person name="Matsumi R."/>
            <person name="Fujiwara S."/>
            <person name="Imanaka T."/>
        </authorList>
    </citation>
    <scope>NUCLEOTIDE SEQUENCE [LARGE SCALE GENOMIC DNA]</scope>
    <source>
        <strain evidence="3">ATCC BAA-918 / JCM 12380 / KOD1</strain>
    </source>
</reference>
<sequence>MKRLMAVLLVLFVVLAGGCVGTSSNGAEKASQQYITVTDSLGRIVQVPVNVQKVVAIGPGALRLIVYLNASNMVVGVEDFEKKYSYGRPYIIAHPELKNLPSIGPGGPGKLPNLEALANVSPDVIIAVFISKEQADEIQEKTGIPVVVLSYGARGGMKGFNDPQLIESIQLAGKILHREKRAKELVDFLNSVQEDLQKRMKGEKSPRVYVGGIGYKGAHGIESTYGDYAPFEVLNLTNIASSLGPGWKTVDKEWLLKEDPDYLFIDEGGLKIILDDYRKNPDFYRALSALKEGRVYGLLPFNFYNTNLGTAIADTYYIGKVLYPERFSDVDPVKKADEIYAFLVGKPVYETLKEQFGGFGKIDFENGTVKYSLPTSP</sequence>
<evidence type="ECO:0000313" key="2">
    <source>
        <dbReference type="EMBL" id="BAD86207.1"/>
    </source>
</evidence>
<proteinExistence type="predicted"/>
<dbReference type="FunCoup" id="Q5JDE1">
    <property type="interactions" value="3"/>
</dbReference>
<dbReference type="InParanoid" id="Q5JDE1"/>
<dbReference type="KEGG" id="tko:TK2018"/>
<feature type="domain" description="Fe/B12 periplasmic-binding" evidence="1">
    <location>
        <begin position="53"/>
        <end position="326"/>
    </location>
</feature>
<evidence type="ECO:0000313" key="3">
    <source>
        <dbReference type="Proteomes" id="UP000000536"/>
    </source>
</evidence>
<dbReference type="EMBL" id="AP006878">
    <property type="protein sequence ID" value="BAD86207.1"/>
    <property type="molecule type" value="Genomic_DNA"/>
</dbReference>
<dbReference type="InterPro" id="IPR050902">
    <property type="entry name" value="ABC_Transporter_SBP"/>
</dbReference>
<dbReference type="GeneID" id="78448553"/>
<dbReference type="SUPFAM" id="SSF53807">
    <property type="entry name" value="Helical backbone' metal receptor"/>
    <property type="match status" value="1"/>
</dbReference>
<dbReference type="AlphaFoldDB" id="Q5JDE1"/>
<dbReference type="PANTHER" id="PTHR30535:SF34">
    <property type="entry name" value="MOLYBDATE-BINDING PROTEIN MOLA"/>
    <property type="match status" value="1"/>
</dbReference>
<dbReference type="PROSITE" id="PS51257">
    <property type="entry name" value="PROKAR_LIPOPROTEIN"/>
    <property type="match status" value="1"/>
</dbReference>
<dbReference type="OrthoDB" id="24039at2157"/>
<dbReference type="PANTHER" id="PTHR30535">
    <property type="entry name" value="VITAMIN B12-BINDING PROTEIN"/>
    <property type="match status" value="1"/>
</dbReference>
<dbReference type="PhylomeDB" id="Q5JDE1"/>
<dbReference type="eggNOG" id="arCOG03303">
    <property type="taxonomic scope" value="Archaea"/>
</dbReference>
<dbReference type="Pfam" id="PF01497">
    <property type="entry name" value="Peripla_BP_2"/>
    <property type="match status" value="1"/>
</dbReference>
<protein>
    <submittedName>
        <fullName evidence="2">ABC-type iron(III)-siderophore transport system, periplasmic component</fullName>
    </submittedName>
</protein>
<dbReference type="HOGENOM" id="CLU_038034_13_1_2"/>
<dbReference type="CDD" id="cd01147">
    <property type="entry name" value="HemV-2"/>
    <property type="match status" value="1"/>
</dbReference>
<dbReference type="InterPro" id="IPR002491">
    <property type="entry name" value="ABC_transptr_periplasmic_BD"/>
</dbReference>
<dbReference type="Proteomes" id="UP000000536">
    <property type="component" value="Chromosome"/>
</dbReference>
<dbReference type="PATRIC" id="fig|69014.16.peg.1972"/>
<dbReference type="STRING" id="69014.TK2018"/>
<name>Q5JDE1_THEKO</name>
<accession>Q5JDE1</accession>
<dbReference type="RefSeq" id="WP_011250968.1">
    <property type="nucleotide sequence ID" value="NC_006624.1"/>
</dbReference>
<evidence type="ECO:0000259" key="1">
    <source>
        <dbReference type="PROSITE" id="PS50983"/>
    </source>
</evidence>
<keyword evidence="3" id="KW-1185">Reference proteome</keyword>
<dbReference type="EnsemblBacteria" id="BAD86207">
    <property type="protein sequence ID" value="BAD86207"/>
    <property type="gene ID" value="TK2018"/>
</dbReference>
<organism evidence="2 3">
    <name type="scientific">Thermococcus kodakarensis (strain ATCC BAA-918 / JCM 12380 / KOD1)</name>
    <name type="common">Pyrococcus kodakaraensis (strain KOD1)</name>
    <dbReference type="NCBI Taxonomy" id="69014"/>
    <lineage>
        <taxon>Archaea</taxon>
        <taxon>Methanobacteriati</taxon>
        <taxon>Methanobacteriota</taxon>
        <taxon>Thermococci</taxon>
        <taxon>Thermococcales</taxon>
        <taxon>Thermococcaceae</taxon>
        <taxon>Thermococcus</taxon>
    </lineage>
</organism>
<dbReference type="PROSITE" id="PS50983">
    <property type="entry name" value="FE_B12_PBP"/>
    <property type="match status" value="1"/>
</dbReference>
<dbReference type="Gene3D" id="3.40.50.1980">
    <property type="entry name" value="Nitrogenase molybdenum iron protein domain"/>
    <property type="match status" value="2"/>
</dbReference>
<gene>
    <name evidence="2" type="ordered locus">TK2018</name>
</gene>